<dbReference type="Pfam" id="PF07686">
    <property type="entry name" value="V-set"/>
    <property type="match status" value="1"/>
</dbReference>
<keyword evidence="5" id="KW-1279">T cell receptor</keyword>
<keyword evidence="5" id="KW-0391">Immunity</keyword>
<evidence type="ECO:0000256" key="5">
    <source>
        <dbReference type="ARBA" id="ARBA00043266"/>
    </source>
</evidence>
<dbReference type="PANTHER" id="PTHR19367">
    <property type="entry name" value="T-CELL RECEPTOR ALPHA CHAIN V REGION"/>
    <property type="match status" value="1"/>
</dbReference>
<keyword evidence="2" id="KW-1064">Adaptive immunity</keyword>
<sequence length="147" mass="16209">SLLVFNTLLFFISGGVKSNTVIPVESKKQVSAGNRVILSCRYTGSPPLFYWYRQYPSSKLDFLLYVTSSGSESDSPPPGFSAKVQNSIVDLEISSTAVSDSALYYCALRYHSDRNPPNTVQKRIPIYEPVLGFLSGVALLPQTTIFD</sequence>
<dbReference type="SUPFAM" id="SSF48726">
    <property type="entry name" value="Immunoglobulin"/>
    <property type="match status" value="1"/>
</dbReference>
<evidence type="ECO:0000256" key="2">
    <source>
        <dbReference type="ARBA" id="ARBA00023130"/>
    </source>
</evidence>
<protein>
    <recommendedName>
        <fullName evidence="7">Ig-like domain-containing protein</fullName>
    </recommendedName>
</protein>
<dbReference type="InterPro" id="IPR013106">
    <property type="entry name" value="Ig_V-set"/>
</dbReference>
<keyword evidence="4" id="KW-0393">Immunoglobulin domain</keyword>
<proteinExistence type="predicted"/>
<evidence type="ECO:0000256" key="6">
    <source>
        <dbReference type="SAM" id="SignalP"/>
    </source>
</evidence>
<evidence type="ECO:0000313" key="8">
    <source>
        <dbReference type="Ensembl" id="ENSAMXP00005053649.1"/>
    </source>
</evidence>
<dbReference type="Ensembl" id="ENSAMXT00005058009.1">
    <property type="protein sequence ID" value="ENSAMXP00005053649.1"/>
    <property type="gene ID" value="ENSAMXG00005024023.1"/>
</dbReference>
<dbReference type="PROSITE" id="PS50835">
    <property type="entry name" value="IG_LIKE"/>
    <property type="match status" value="1"/>
</dbReference>
<keyword evidence="1 6" id="KW-0732">Signal</keyword>
<dbReference type="Proteomes" id="UP000694621">
    <property type="component" value="Unplaced"/>
</dbReference>
<dbReference type="InterPro" id="IPR051287">
    <property type="entry name" value="TCR_variable_region"/>
</dbReference>
<name>A0A8B9LMB6_ASTMX</name>
<evidence type="ECO:0000256" key="3">
    <source>
        <dbReference type="ARBA" id="ARBA00023170"/>
    </source>
</evidence>
<dbReference type="InterPro" id="IPR003599">
    <property type="entry name" value="Ig_sub"/>
</dbReference>
<dbReference type="GO" id="GO:0002250">
    <property type="term" value="P:adaptive immune response"/>
    <property type="evidence" value="ECO:0007669"/>
    <property type="project" value="UniProtKB-KW"/>
</dbReference>
<keyword evidence="3" id="KW-0675">Receptor</keyword>
<organism evidence="8 9">
    <name type="scientific">Astyanax mexicanus</name>
    <name type="common">Blind cave fish</name>
    <name type="synonym">Astyanax fasciatus mexicanus</name>
    <dbReference type="NCBI Taxonomy" id="7994"/>
    <lineage>
        <taxon>Eukaryota</taxon>
        <taxon>Metazoa</taxon>
        <taxon>Chordata</taxon>
        <taxon>Craniata</taxon>
        <taxon>Vertebrata</taxon>
        <taxon>Euteleostomi</taxon>
        <taxon>Actinopterygii</taxon>
        <taxon>Neopterygii</taxon>
        <taxon>Teleostei</taxon>
        <taxon>Ostariophysi</taxon>
        <taxon>Characiformes</taxon>
        <taxon>Characoidei</taxon>
        <taxon>Acestrorhamphidae</taxon>
        <taxon>Acestrorhamphinae</taxon>
        <taxon>Astyanax</taxon>
    </lineage>
</organism>
<reference evidence="8" key="1">
    <citation type="submission" date="2025-08" db="UniProtKB">
        <authorList>
            <consortium name="Ensembl"/>
        </authorList>
    </citation>
    <scope>IDENTIFICATION</scope>
</reference>
<evidence type="ECO:0000259" key="7">
    <source>
        <dbReference type="PROSITE" id="PS50835"/>
    </source>
</evidence>
<dbReference type="AlphaFoldDB" id="A0A8B9LMB6"/>
<dbReference type="InterPro" id="IPR036179">
    <property type="entry name" value="Ig-like_dom_sf"/>
</dbReference>
<evidence type="ECO:0000256" key="1">
    <source>
        <dbReference type="ARBA" id="ARBA00022729"/>
    </source>
</evidence>
<dbReference type="SMART" id="SM00409">
    <property type="entry name" value="IG"/>
    <property type="match status" value="1"/>
</dbReference>
<feature type="signal peptide" evidence="6">
    <location>
        <begin position="1"/>
        <end position="18"/>
    </location>
</feature>
<dbReference type="PANTHER" id="PTHR19367:SF18">
    <property type="entry name" value="T CELL RECEPTOR ALPHA VARIABLE 16"/>
    <property type="match status" value="1"/>
</dbReference>
<dbReference type="GO" id="GO:0042101">
    <property type="term" value="C:T cell receptor complex"/>
    <property type="evidence" value="ECO:0007669"/>
    <property type="project" value="UniProtKB-KW"/>
</dbReference>
<feature type="domain" description="Ig-like" evidence="7">
    <location>
        <begin position="23"/>
        <end position="125"/>
    </location>
</feature>
<dbReference type="SMART" id="SM00406">
    <property type="entry name" value="IGv"/>
    <property type="match status" value="1"/>
</dbReference>
<dbReference type="InterPro" id="IPR007110">
    <property type="entry name" value="Ig-like_dom"/>
</dbReference>
<evidence type="ECO:0000313" key="9">
    <source>
        <dbReference type="Proteomes" id="UP000694621"/>
    </source>
</evidence>
<dbReference type="InterPro" id="IPR013783">
    <property type="entry name" value="Ig-like_fold"/>
</dbReference>
<dbReference type="Gene3D" id="2.60.40.10">
    <property type="entry name" value="Immunoglobulins"/>
    <property type="match status" value="1"/>
</dbReference>
<feature type="chain" id="PRO_5034107107" description="Ig-like domain-containing protein" evidence="6">
    <location>
        <begin position="19"/>
        <end position="147"/>
    </location>
</feature>
<evidence type="ECO:0000256" key="4">
    <source>
        <dbReference type="ARBA" id="ARBA00023319"/>
    </source>
</evidence>
<accession>A0A8B9LMB6</accession>